<protein>
    <submittedName>
        <fullName evidence="6">Substrate-binding domain-containing protein</fullName>
    </submittedName>
</protein>
<dbReference type="Pfam" id="PF13407">
    <property type="entry name" value="Peripla_BP_4"/>
    <property type="match status" value="1"/>
</dbReference>
<comment type="subcellular location">
    <subcellularLocation>
        <location evidence="1">Cell envelope</location>
    </subcellularLocation>
</comment>
<evidence type="ECO:0000313" key="7">
    <source>
        <dbReference type="Proteomes" id="UP001168380"/>
    </source>
</evidence>
<dbReference type="Proteomes" id="UP001168380">
    <property type="component" value="Unassembled WGS sequence"/>
</dbReference>
<organism evidence="6 7">
    <name type="scientific">Gilvimarinus algae</name>
    <dbReference type="NCBI Taxonomy" id="3058037"/>
    <lineage>
        <taxon>Bacteria</taxon>
        <taxon>Pseudomonadati</taxon>
        <taxon>Pseudomonadota</taxon>
        <taxon>Gammaproteobacteria</taxon>
        <taxon>Cellvibrionales</taxon>
        <taxon>Cellvibrionaceae</taxon>
        <taxon>Gilvimarinus</taxon>
    </lineage>
</organism>
<comment type="caution">
    <text evidence="6">The sequence shown here is derived from an EMBL/GenBank/DDBJ whole genome shotgun (WGS) entry which is preliminary data.</text>
</comment>
<dbReference type="PANTHER" id="PTHR46847">
    <property type="entry name" value="D-ALLOSE-BINDING PERIPLASMIC PROTEIN-RELATED"/>
    <property type="match status" value="1"/>
</dbReference>
<keyword evidence="7" id="KW-1185">Reference proteome</keyword>
<comment type="similarity">
    <text evidence="2">Belongs to the bacterial solute-binding protein 2 family.</text>
</comment>
<evidence type="ECO:0000256" key="2">
    <source>
        <dbReference type="ARBA" id="ARBA00007639"/>
    </source>
</evidence>
<dbReference type="InterPro" id="IPR025997">
    <property type="entry name" value="SBP_2_dom"/>
</dbReference>
<dbReference type="Gene3D" id="3.40.50.2300">
    <property type="match status" value="2"/>
</dbReference>
<evidence type="ECO:0000313" key="6">
    <source>
        <dbReference type="EMBL" id="MDO3381466.1"/>
    </source>
</evidence>
<sequence>MTMRFLTIFLAFLASISAVSAAELRGPLGNPATPVSGIALSDSERQTIRQGGYKAALVWHGSSTWVNALTAGAKAAFDELGIRLVGQTDAQFDPAKQASDLENVMALEPDMILTLVIDGASVKSSFDKAVKAGAELVLLSNPISGYQPGREYVGIVTDDMQGMGVAAAELMAEAVPGGGNIGVIYHDADYFITNTRDRAFMNAIDSGEHGAFSVKAKRGFTKESETSSIASAMVLQYPMLEAVYVSWDAAAEGVIAGLRAAGRPDIKVITHDLGVNNLVDMAMGGNLYASVADRPYEIGYAMALLGAYGILDKPAPAFSVVGFDKVRRDSIAQVWQSTYHTPLPPLLQRALQQ</sequence>
<keyword evidence="3 4" id="KW-0732">Signal</keyword>
<reference evidence="6" key="1">
    <citation type="submission" date="2023-07" db="EMBL/GenBank/DDBJ databases">
        <title>Gilvimarinus algae sp. nov., isolated from the surface of Kelp.</title>
        <authorList>
            <person name="Sun Y.Y."/>
            <person name="Gong Y."/>
            <person name="Du Z.J."/>
        </authorList>
    </citation>
    <scope>NUCLEOTIDE SEQUENCE</scope>
    <source>
        <strain evidence="6">SDUM040014</strain>
    </source>
</reference>
<proteinExistence type="inferred from homology"/>
<name>A0ABT8TBH8_9GAMM</name>
<evidence type="ECO:0000259" key="5">
    <source>
        <dbReference type="Pfam" id="PF13407"/>
    </source>
</evidence>
<accession>A0ABT8TBH8</accession>
<dbReference type="SUPFAM" id="SSF53822">
    <property type="entry name" value="Periplasmic binding protein-like I"/>
    <property type="match status" value="1"/>
</dbReference>
<feature type="chain" id="PRO_5045919204" evidence="4">
    <location>
        <begin position="22"/>
        <end position="353"/>
    </location>
</feature>
<dbReference type="PANTHER" id="PTHR46847:SF1">
    <property type="entry name" value="D-ALLOSE-BINDING PERIPLASMIC PROTEIN-RELATED"/>
    <property type="match status" value="1"/>
</dbReference>
<feature type="domain" description="Periplasmic binding protein" evidence="5">
    <location>
        <begin position="58"/>
        <end position="304"/>
    </location>
</feature>
<evidence type="ECO:0000256" key="3">
    <source>
        <dbReference type="ARBA" id="ARBA00022729"/>
    </source>
</evidence>
<dbReference type="EMBL" id="JAULRT010000035">
    <property type="protein sequence ID" value="MDO3381466.1"/>
    <property type="molecule type" value="Genomic_DNA"/>
</dbReference>
<gene>
    <name evidence="6" type="ORF">QWI16_04725</name>
</gene>
<evidence type="ECO:0000256" key="4">
    <source>
        <dbReference type="SAM" id="SignalP"/>
    </source>
</evidence>
<dbReference type="InterPro" id="IPR028082">
    <property type="entry name" value="Peripla_BP_I"/>
</dbReference>
<feature type="signal peptide" evidence="4">
    <location>
        <begin position="1"/>
        <end position="21"/>
    </location>
</feature>
<dbReference type="RefSeq" id="WP_302711602.1">
    <property type="nucleotide sequence ID" value="NZ_JAULRT010000035.1"/>
</dbReference>
<evidence type="ECO:0000256" key="1">
    <source>
        <dbReference type="ARBA" id="ARBA00004196"/>
    </source>
</evidence>